<dbReference type="Proteomes" id="UP000044377">
    <property type="component" value="Unassembled WGS sequence"/>
</dbReference>
<evidence type="ECO:0000256" key="7">
    <source>
        <dbReference type="ARBA" id="ARBA00023136"/>
    </source>
</evidence>
<evidence type="ECO:0000256" key="3">
    <source>
        <dbReference type="ARBA" id="ARBA00022519"/>
    </source>
</evidence>
<keyword evidence="1 8" id="KW-0813">Transport</keyword>
<dbReference type="AlphaFoldDB" id="A0A0G4JVJ4"/>
<proteinExistence type="inferred from homology"/>
<feature type="transmembrane region" description="Helical" evidence="8">
    <location>
        <begin position="42"/>
        <end position="62"/>
    </location>
</feature>
<dbReference type="GO" id="GO:0034639">
    <property type="term" value="F:L-amino acid efflux transmembrane transporter activity"/>
    <property type="evidence" value="ECO:0007669"/>
    <property type="project" value="UniProtKB-UniRule"/>
</dbReference>
<keyword evidence="10" id="KW-1185">Reference proteome</keyword>
<feature type="transmembrane region" description="Helical" evidence="8">
    <location>
        <begin position="137"/>
        <end position="158"/>
    </location>
</feature>
<feature type="transmembrane region" description="Helical" evidence="8">
    <location>
        <begin position="109"/>
        <end position="131"/>
    </location>
</feature>
<feature type="transmembrane region" description="Helical" evidence="8">
    <location>
        <begin position="68"/>
        <end position="88"/>
    </location>
</feature>
<dbReference type="HAMAP" id="MF_00914">
    <property type="entry name" value="L_Ala_exporter"/>
    <property type="match status" value="1"/>
</dbReference>
<evidence type="ECO:0000256" key="6">
    <source>
        <dbReference type="ARBA" id="ARBA00022989"/>
    </source>
</evidence>
<evidence type="ECO:0000256" key="5">
    <source>
        <dbReference type="ARBA" id="ARBA00022970"/>
    </source>
</evidence>
<keyword evidence="6 8" id="KW-1133">Transmembrane helix</keyword>
<comment type="function">
    <text evidence="8">Exports L-alanine.</text>
</comment>
<dbReference type="GO" id="GO:0005886">
    <property type="term" value="C:plasma membrane"/>
    <property type="evidence" value="ECO:0007669"/>
    <property type="project" value="UniProtKB-SubCell"/>
</dbReference>
<keyword evidence="5 8" id="KW-0029">Amino-acid transport</keyword>
<protein>
    <recommendedName>
        <fullName evidence="8">L-alanine exporter AlaE</fullName>
    </recommendedName>
</protein>
<accession>A0A0G4JVJ4</accession>
<dbReference type="STRING" id="1109412.BN1221_02407c"/>
<dbReference type="GO" id="GO:0032973">
    <property type="term" value="P:amino acid export across plasma membrane"/>
    <property type="evidence" value="ECO:0007669"/>
    <property type="project" value="UniProtKB-UniRule"/>
</dbReference>
<organism evidence="9 10">
    <name type="scientific">Brenneria goodwinii</name>
    <dbReference type="NCBI Taxonomy" id="1109412"/>
    <lineage>
        <taxon>Bacteria</taxon>
        <taxon>Pseudomonadati</taxon>
        <taxon>Pseudomonadota</taxon>
        <taxon>Gammaproteobacteria</taxon>
        <taxon>Enterobacterales</taxon>
        <taxon>Pectobacteriaceae</taxon>
        <taxon>Brenneria</taxon>
    </lineage>
</organism>
<sequence length="183" mass="20905">MQNKKPALHLYSDFCSLHYLKLELVGMFSPTSRLRNATADTFALVVYCFITGMVIEIGLSGMSFEQSFSSRLLSIPVNIVVAWPYGLYRDRVLSMAKRHISAHLLIRNLADLFAYVSFQSPVYFAILWYIGVDSSQMLTAVASNAVVSMVMGVLYGYFLEYCRRLFRVTLPTQFHHTNRRHAN</sequence>
<evidence type="ECO:0000256" key="1">
    <source>
        <dbReference type="ARBA" id="ARBA00022448"/>
    </source>
</evidence>
<evidence type="ECO:0000256" key="8">
    <source>
        <dbReference type="HAMAP-Rule" id="MF_00914"/>
    </source>
</evidence>
<keyword evidence="4 8" id="KW-0812">Transmembrane</keyword>
<evidence type="ECO:0000256" key="2">
    <source>
        <dbReference type="ARBA" id="ARBA00022475"/>
    </source>
</evidence>
<reference evidence="10" key="1">
    <citation type="submission" date="2015-01" db="EMBL/GenBank/DDBJ databases">
        <authorList>
            <person name="Paterson Steve"/>
        </authorList>
    </citation>
    <scope>NUCLEOTIDE SEQUENCE [LARGE SCALE GENOMIC DNA]</scope>
    <source>
        <strain evidence="10">OBR1</strain>
    </source>
</reference>
<comment type="subcellular location">
    <subcellularLocation>
        <location evidence="8">Cell inner membrane</location>
        <topology evidence="8">Multi-pass membrane protein</topology>
    </subcellularLocation>
</comment>
<keyword evidence="7 8" id="KW-0472">Membrane</keyword>
<dbReference type="EMBL" id="CGIG01000001">
    <property type="protein sequence ID" value="CPR17022.1"/>
    <property type="molecule type" value="Genomic_DNA"/>
</dbReference>
<gene>
    <name evidence="8" type="primary">alaE</name>
    <name evidence="9" type="ORF">BN1221_02407c</name>
</gene>
<evidence type="ECO:0000313" key="10">
    <source>
        <dbReference type="Proteomes" id="UP000044377"/>
    </source>
</evidence>
<keyword evidence="2 8" id="KW-1003">Cell membrane</keyword>
<evidence type="ECO:0000256" key="4">
    <source>
        <dbReference type="ARBA" id="ARBA00022692"/>
    </source>
</evidence>
<dbReference type="InterPro" id="IPR010574">
    <property type="entry name" value="Ala_export_AlaE"/>
</dbReference>
<comment type="similarity">
    <text evidence="8">Belongs to the AlaE exporter family.</text>
</comment>
<name>A0A0G4JVJ4_9GAMM</name>
<dbReference type="Pfam" id="PF06610">
    <property type="entry name" value="AlaE"/>
    <property type="match status" value="1"/>
</dbReference>
<evidence type="ECO:0000313" key="9">
    <source>
        <dbReference type="EMBL" id="CPR17022.1"/>
    </source>
</evidence>
<keyword evidence="3 8" id="KW-0997">Cell inner membrane</keyword>